<accession>A0A6G0Y680</accession>
<feature type="region of interest" description="Disordered" evidence="3">
    <location>
        <begin position="58"/>
        <end position="80"/>
    </location>
</feature>
<dbReference type="Proteomes" id="UP000478052">
    <property type="component" value="Unassembled WGS sequence"/>
</dbReference>
<name>A0A6G0Y680_APHCR</name>
<proteinExistence type="predicted"/>
<evidence type="ECO:0008006" key="6">
    <source>
        <dbReference type="Google" id="ProtNLM"/>
    </source>
</evidence>
<evidence type="ECO:0000313" key="5">
    <source>
        <dbReference type="Proteomes" id="UP000478052"/>
    </source>
</evidence>
<dbReference type="PROSITE" id="PS00354">
    <property type="entry name" value="HMGI_Y"/>
    <property type="match status" value="1"/>
</dbReference>
<organism evidence="4 5">
    <name type="scientific">Aphis craccivora</name>
    <name type="common">Cowpea aphid</name>
    <dbReference type="NCBI Taxonomy" id="307492"/>
    <lineage>
        <taxon>Eukaryota</taxon>
        <taxon>Metazoa</taxon>
        <taxon>Ecdysozoa</taxon>
        <taxon>Arthropoda</taxon>
        <taxon>Hexapoda</taxon>
        <taxon>Insecta</taxon>
        <taxon>Pterygota</taxon>
        <taxon>Neoptera</taxon>
        <taxon>Paraneoptera</taxon>
        <taxon>Hemiptera</taxon>
        <taxon>Sternorrhyncha</taxon>
        <taxon>Aphidomorpha</taxon>
        <taxon>Aphidoidea</taxon>
        <taxon>Aphididae</taxon>
        <taxon>Aphidini</taxon>
        <taxon>Aphis</taxon>
        <taxon>Aphis</taxon>
    </lineage>
</organism>
<evidence type="ECO:0000313" key="4">
    <source>
        <dbReference type="EMBL" id="KAF0749733.1"/>
    </source>
</evidence>
<comment type="subcellular location">
    <subcellularLocation>
        <location evidence="1">Nucleus</location>
    </subcellularLocation>
</comment>
<gene>
    <name evidence="4" type="ORF">FWK35_00019423</name>
</gene>
<keyword evidence="2" id="KW-0539">Nucleus</keyword>
<feature type="compositionally biased region" description="Basic and acidic residues" evidence="3">
    <location>
        <begin position="61"/>
        <end position="70"/>
    </location>
</feature>
<dbReference type="InterPro" id="IPR000637">
    <property type="entry name" value="HMGI/Y_DNA-bd_CS"/>
</dbReference>
<evidence type="ECO:0000256" key="2">
    <source>
        <dbReference type="ARBA" id="ARBA00023242"/>
    </source>
</evidence>
<dbReference type="EMBL" id="VUJU01005993">
    <property type="protein sequence ID" value="KAF0749733.1"/>
    <property type="molecule type" value="Genomic_DNA"/>
</dbReference>
<protein>
    <recommendedName>
        <fullName evidence="6">Reverse transcriptase domain-containing protein</fullName>
    </recommendedName>
</protein>
<sequence>MEWAGHVWRAEGSIIQKTLNNNLNNNNLTGKRPRGRPRQRWRDRLNADIRMVDEAASFETASDRDKRRGLVEAAKGLKGP</sequence>
<dbReference type="GO" id="GO:0005634">
    <property type="term" value="C:nucleus"/>
    <property type="evidence" value="ECO:0007669"/>
    <property type="project" value="UniProtKB-SubCell"/>
</dbReference>
<keyword evidence="5" id="KW-1185">Reference proteome</keyword>
<dbReference type="AlphaFoldDB" id="A0A6G0Y680"/>
<evidence type="ECO:0000256" key="3">
    <source>
        <dbReference type="SAM" id="MobiDB-lite"/>
    </source>
</evidence>
<comment type="caution">
    <text evidence="4">The sequence shown here is derived from an EMBL/GenBank/DDBJ whole genome shotgun (WGS) entry which is preliminary data.</text>
</comment>
<evidence type="ECO:0000256" key="1">
    <source>
        <dbReference type="ARBA" id="ARBA00004123"/>
    </source>
</evidence>
<dbReference type="GO" id="GO:0006355">
    <property type="term" value="P:regulation of DNA-templated transcription"/>
    <property type="evidence" value="ECO:0007669"/>
    <property type="project" value="InterPro"/>
</dbReference>
<reference evidence="4 5" key="1">
    <citation type="submission" date="2019-08" db="EMBL/GenBank/DDBJ databases">
        <title>Whole genome of Aphis craccivora.</title>
        <authorList>
            <person name="Voronova N.V."/>
            <person name="Shulinski R.S."/>
            <person name="Bandarenka Y.V."/>
            <person name="Zhorov D.G."/>
            <person name="Warner D."/>
        </authorList>
    </citation>
    <scope>NUCLEOTIDE SEQUENCE [LARGE SCALE GENOMIC DNA]</scope>
    <source>
        <strain evidence="4">180601</strain>
        <tissue evidence="4">Whole Body</tissue>
    </source>
</reference>